<evidence type="ECO:0000313" key="2">
    <source>
        <dbReference type="Proteomes" id="UP000007058"/>
    </source>
</evidence>
<keyword evidence="2" id="KW-1185">Reference proteome</keyword>
<organism evidence="1 2">
    <name type="scientific">Paramagnetospirillum magneticum (strain ATCC 700264 / AMB-1)</name>
    <name type="common">Magnetospirillum magneticum</name>
    <dbReference type="NCBI Taxonomy" id="342108"/>
    <lineage>
        <taxon>Bacteria</taxon>
        <taxon>Pseudomonadati</taxon>
        <taxon>Pseudomonadota</taxon>
        <taxon>Alphaproteobacteria</taxon>
        <taxon>Rhodospirillales</taxon>
        <taxon>Magnetospirillaceae</taxon>
        <taxon>Paramagnetospirillum</taxon>
    </lineage>
</organism>
<dbReference type="OrthoDB" id="5459053at2"/>
<dbReference type="EMBL" id="AP007255">
    <property type="protein sequence ID" value="BAE52976.1"/>
    <property type="molecule type" value="Genomic_DNA"/>
</dbReference>
<dbReference type="GO" id="GO:0016787">
    <property type="term" value="F:hydrolase activity"/>
    <property type="evidence" value="ECO:0007669"/>
    <property type="project" value="UniProtKB-KW"/>
</dbReference>
<protein>
    <submittedName>
        <fullName evidence="1">Predicted membrane-bound metal-dependent hydrolase</fullName>
    </submittedName>
</protein>
<reference evidence="1 2" key="1">
    <citation type="journal article" date="2005" name="DNA Res.">
        <title>Complete genome sequence of the facultative anaerobic magnetotactic bacterium Magnetospirillum sp. strain AMB-1.</title>
        <authorList>
            <person name="Matsunaga T."/>
            <person name="Okamura Y."/>
            <person name="Fukuda Y."/>
            <person name="Wahyudi A.T."/>
            <person name="Murase Y."/>
            <person name="Takeyama H."/>
        </authorList>
    </citation>
    <scope>NUCLEOTIDE SEQUENCE [LARGE SCALE GENOMIC DNA]</scope>
    <source>
        <strain evidence="2">ATCC 700264 / AMB-1</strain>
    </source>
</reference>
<gene>
    <name evidence="1" type="ordered locus">amb4172</name>
</gene>
<dbReference type="Pfam" id="PF04307">
    <property type="entry name" value="YdjM"/>
    <property type="match status" value="1"/>
</dbReference>
<dbReference type="KEGG" id="mag:amb4172"/>
<dbReference type="Proteomes" id="UP000007058">
    <property type="component" value="Chromosome"/>
</dbReference>
<name>Q2VZJ9_PARM1</name>
<dbReference type="PANTHER" id="PTHR35531:SF1">
    <property type="entry name" value="INNER MEMBRANE PROTEIN YBCI-RELATED"/>
    <property type="match status" value="1"/>
</dbReference>
<dbReference type="InterPro" id="IPR007404">
    <property type="entry name" value="YdjM-like"/>
</dbReference>
<evidence type="ECO:0000313" key="1">
    <source>
        <dbReference type="EMBL" id="BAE52976.1"/>
    </source>
</evidence>
<accession>Q2VZJ9</accession>
<dbReference type="PIRSF" id="PIRSF030780">
    <property type="entry name" value="Md_memb_hyd_prd"/>
    <property type="match status" value="1"/>
</dbReference>
<dbReference type="InterPro" id="IPR016956">
    <property type="entry name" value="YdjM"/>
</dbReference>
<dbReference type="AlphaFoldDB" id="Q2VZJ9"/>
<sequence>MMVVSHVVLGVSAWTLAQRAGLAVPLGPEGAAAAALGALLPDIDHPSSWLGRRLWPISKPISMVLGHRGLTHSLLAVMGGLAVLMLVEPGRGLVRLAEPLALGYLSHLAADALTPAGVPLLWPWKQRFGVGLCSTGGVMEWLVVAAVAAATAFLTGLSPGPVWG</sequence>
<dbReference type="STRING" id="342108.amb4172"/>
<keyword evidence="1" id="KW-0378">Hydrolase</keyword>
<proteinExistence type="predicted"/>
<dbReference type="HOGENOM" id="CLU_097802_2_0_5"/>
<dbReference type="RefSeq" id="WP_011386521.1">
    <property type="nucleotide sequence ID" value="NC_007626.1"/>
</dbReference>
<dbReference type="PANTHER" id="PTHR35531">
    <property type="entry name" value="INNER MEMBRANE PROTEIN YBCI-RELATED"/>
    <property type="match status" value="1"/>
</dbReference>